<keyword evidence="2" id="KW-1185">Reference proteome</keyword>
<feature type="non-terminal residue" evidence="1">
    <location>
        <position position="1"/>
    </location>
</feature>
<dbReference type="Proteomes" id="UP000321570">
    <property type="component" value="Unassembled WGS sequence"/>
</dbReference>
<proteinExistence type="predicted"/>
<reference evidence="1 2" key="1">
    <citation type="submission" date="2019-07" db="EMBL/GenBank/DDBJ databases">
        <authorList>
            <person name="Jastrzebski P J."/>
            <person name="Paukszto L."/>
            <person name="Jastrzebski P J."/>
        </authorList>
    </citation>
    <scope>NUCLEOTIDE SEQUENCE [LARGE SCALE GENOMIC DNA]</scope>
    <source>
        <strain evidence="1 2">WMS-il1</strain>
    </source>
</reference>
<dbReference type="AlphaFoldDB" id="A0A564Y1K7"/>
<sequence>VGKPHSSSPTHELFFKSTTQLLNYFSNSISATFTFSFSLPVRTRNSEIQCIS</sequence>
<evidence type="ECO:0000313" key="1">
    <source>
        <dbReference type="EMBL" id="VUZ41100.1"/>
    </source>
</evidence>
<protein>
    <submittedName>
        <fullName evidence="1">Uncharacterized protein</fullName>
    </submittedName>
</protein>
<accession>A0A564Y1K7</accession>
<gene>
    <name evidence="1" type="ORF">WMSIL1_LOCUS2010</name>
</gene>
<name>A0A564Y1K7_HYMDI</name>
<evidence type="ECO:0000313" key="2">
    <source>
        <dbReference type="Proteomes" id="UP000321570"/>
    </source>
</evidence>
<organism evidence="1 2">
    <name type="scientific">Hymenolepis diminuta</name>
    <name type="common">Rat tapeworm</name>
    <dbReference type="NCBI Taxonomy" id="6216"/>
    <lineage>
        <taxon>Eukaryota</taxon>
        <taxon>Metazoa</taxon>
        <taxon>Spiralia</taxon>
        <taxon>Lophotrochozoa</taxon>
        <taxon>Platyhelminthes</taxon>
        <taxon>Cestoda</taxon>
        <taxon>Eucestoda</taxon>
        <taxon>Cyclophyllidea</taxon>
        <taxon>Hymenolepididae</taxon>
        <taxon>Hymenolepis</taxon>
    </lineage>
</organism>
<dbReference type="EMBL" id="CABIJS010000046">
    <property type="protein sequence ID" value="VUZ41100.1"/>
    <property type="molecule type" value="Genomic_DNA"/>
</dbReference>